<name>E3LZY3_CAERE</name>
<organism evidence="4">
    <name type="scientific">Caenorhabditis remanei</name>
    <name type="common">Caenorhabditis vulgaris</name>
    <dbReference type="NCBI Taxonomy" id="31234"/>
    <lineage>
        <taxon>Eukaryota</taxon>
        <taxon>Metazoa</taxon>
        <taxon>Ecdysozoa</taxon>
        <taxon>Nematoda</taxon>
        <taxon>Chromadorea</taxon>
        <taxon>Rhabditida</taxon>
        <taxon>Rhabditina</taxon>
        <taxon>Rhabditomorpha</taxon>
        <taxon>Rhabditoidea</taxon>
        <taxon>Rhabditidae</taxon>
        <taxon>Peloderinae</taxon>
        <taxon>Caenorhabditis</taxon>
    </lineage>
</organism>
<dbReference type="GeneID" id="9824164"/>
<keyword evidence="1" id="KW-0472">Membrane</keyword>
<evidence type="ECO:0000256" key="1">
    <source>
        <dbReference type="SAM" id="Phobius"/>
    </source>
</evidence>
<dbReference type="KEGG" id="crq:GCK72_019002"/>
<dbReference type="Proteomes" id="UP000008281">
    <property type="component" value="Unassembled WGS sequence"/>
</dbReference>
<feature type="transmembrane region" description="Helical" evidence="1">
    <location>
        <begin position="127"/>
        <end position="147"/>
    </location>
</feature>
<keyword evidence="1" id="KW-0812">Transmembrane</keyword>
<dbReference type="HOGENOM" id="CLU_072408_0_0_1"/>
<feature type="domain" description="7TM GPCR serpentine receptor class x (Srx)" evidence="2">
    <location>
        <begin position="21"/>
        <end position="284"/>
    </location>
</feature>
<dbReference type="Gene3D" id="1.20.1070.10">
    <property type="entry name" value="Rhodopsin 7-helix transmembrane proteins"/>
    <property type="match status" value="1"/>
</dbReference>
<keyword evidence="1" id="KW-1133">Transmembrane helix</keyword>
<dbReference type="CTD" id="9824164"/>
<dbReference type="RefSeq" id="XP_003110655.2">
    <property type="nucleotide sequence ID" value="XM_003110607.2"/>
</dbReference>
<dbReference type="OMA" id="EYHTIVI"/>
<feature type="transmembrane region" description="Helical" evidence="1">
    <location>
        <begin position="15"/>
        <end position="38"/>
    </location>
</feature>
<evidence type="ECO:0000313" key="3">
    <source>
        <dbReference type="EMBL" id="EFO87948.1"/>
    </source>
</evidence>
<dbReference type="EMBL" id="DS268420">
    <property type="protein sequence ID" value="EFO87948.1"/>
    <property type="molecule type" value="Genomic_DNA"/>
</dbReference>
<accession>E3LZY3</accession>
<feature type="transmembrane region" description="Helical" evidence="1">
    <location>
        <begin position="189"/>
        <end position="208"/>
    </location>
</feature>
<dbReference type="SUPFAM" id="SSF81321">
    <property type="entry name" value="Family A G protein-coupled receptor-like"/>
    <property type="match status" value="1"/>
</dbReference>
<dbReference type="AlphaFoldDB" id="E3LZY3"/>
<dbReference type="InParanoid" id="E3LZY3"/>
<sequence length="317" mass="36323">MNSTYNISDPLNLTASAVILLLGIFGIGCNSLVVYVFVKVRVERTSFNFICVCRAVCNMFILIWGFLGTFLPITFLNNILFSYEYHTIVIGSCNSVYTSLQYSGLLIAANRFCAMFFPVLYSKIFGFKFTIVISFFVFGYEIAKVIYEFLDFVIRLKCYLIYFPEELAWVPKIPKECHDGIDANLDTTAIFLGLVVALNVATFTKIFLFYKSTDMDSDEIKTKLRKNRALFLQTMIQDAIILADMFFTLRISRLSNARAWSFFCGTVIWECVHSLDGLIMLLFNERWSLLKGHLFNISHPKSPSSRTTQSRMFGSEK</sequence>
<evidence type="ECO:0000313" key="4">
    <source>
        <dbReference type="Proteomes" id="UP000008281"/>
    </source>
</evidence>
<dbReference type="PANTHER" id="PTHR23013">
    <property type="entry name" value="SERPENTINE RECEPTOR"/>
    <property type="match status" value="1"/>
</dbReference>
<gene>
    <name evidence="3" type="ORF">CRE_05762</name>
</gene>
<dbReference type="InterPro" id="IPR019430">
    <property type="entry name" value="7TM_GPCR_serpentine_rcpt_Srx"/>
</dbReference>
<evidence type="ECO:0000259" key="2">
    <source>
        <dbReference type="Pfam" id="PF10328"/>
    </source>
</evidence>
<keyword evidence="4" id="KW-1185">Reference proteome</keyword>
<dbReference type="Pfam" id="PF10328">
    <property type="entry name" value="7TM_GPCR_Srx"/>
    <property type="match status" value="1"/>
</dbReference>
<protein>
    <recommendedName>
        <fullName evidence="2">7TM GPCR serpentine receptor class x (Srx) domain-containing protein</fullName>
    </recommendedName>
</protein>
<dbReference type="OrthoDB" id="5825164at2759"/>
<dbReference type="PANTHER" id="PTHR23013:SF21">
    <property type="entry name" value="7TM GPCR SERPENTINE RECEPTOR CLASS X (SRX) DOMAIN-CONTAINING PROTEIN"/>
    <property type="match status" value="1"/>
</dbReference>
<feature type="transmembrane region" description="Helical" evidence="1">
    <location>
        <begin position="229"/>
        <end position="247"/>
    </location>
</feature>
<reference evidence="3" key="1">
    <citation type="submission" date="2007-07" db="EMBL/GenBank/DDBJ databases">
        <title>PCAP assembly of the Caenorhabditis remanei genome.</title>
        <authorList>
            <consortium name="The Caenorhabditis remanei Sequencing Consortium"/>
            <person name="Wilson R.K."/>
        </authorList>
    </citation>
    <scope>NUCLEOTIDE SEQUENCE [LARGE SCALE GENOMIC DNA]</scope>
    <source>
        <strain evidence="3">PB4641</strain>
    </source>
</reference>
<proteinExistence type="predicted"/>
<feature type="transmembrane region" description="Helical" evidence="1">
    <location>
        <begin position="59"/>
        <end position="80"/>
    </location>
</feature>
<dbReference type="eggNOG" id="ENOG502RAT4">
    <property type="taxonomic scope" value="Eukaryota"/>
</dbReference>